<reference evidence="8 9" key="1">
    <citation type="submission" date="2022-09" db="EMBL/GenBank/DDBJ databases">
        <title>New species of Phenylobacterium.</title>
        <authorList>
            <person name="Mieszkin S."/>
        </authorList>
    </citation>
    <scope>NUCLEOTIDE SEQUENCE [LARGE SCALE GENOMIC DNA]</scope>
    <source>
        <strain evidence="8 9">HK31-G</strain>
    </source>
</reference>
<accession>A0ABW6CPB9</accession>
<evidence type="ECO:0000256" key="3">
    <source>
        <dbReference type="ARBA" id="ARBA00022692"/>
    </source>
</evidence>
<protein>
    <submittedName>
        <fullName evidence="8">MFS transporter</fullName>
    </submittedName>
</protein>
<feature type="transmembrane region" description="Helical" evidence="6">
    <location>
        <begin position="317"/>
        <end position="338"/>
    </location>
</feature>
<keyword evidence="2" id="KW-0813">Transport</keyword>
<feature type="transmembrane region" description="Helical" evidence="6">
    <location>
        <begin position="235"/>
        <end position="260"/>
    </location>
</feature>
<dbReference type="EMBL" id="JAOTJD010000008">
    <property type="protein sequence ID" value="MFD3263596.1"/>
    <property type="molecule type" value="Genomic_DNA"/>
</dbReference>
<evidence type="ECO:0000313" key="8">
    <source>
        <dbReference type="EMBL" id="MFD3263596.1"/>
    </source>
</evidence>
<evidence type="ECO:0000256" key="1">
    <source>
        <dbReference type="ARBA" id="ARBA00004141"/>
    </source>
</evidence>
<keyword evidence="9" id="KW-1185">Reference proteome</keyword>
<evidence type="ECO:0000256" key="2">
    <source>
        <dbReference type="ARBA" id="ARBA00022448"/>
    </source>
</evidence>
<keyword evidence="3 6" id="KW-0812">Transmembrane</keyword>
<feature type="transmembrane region" description="Helical" evidence="6">
    <location>
        <begin position="88"/>
        <end position="107"/>
    </location>
</feature>
<feature type="transmembrane region" description="Helical" evidence="6">
    <location>
        <begin position="60"/>
        <end position="82"/>
    </location>
</feature>
<dbReference type="InterPro" id="IPR044770">
    <property type="entry name" value="MFS_spinster-like"/>
</dbReference>
<feature type="transmembrane region" description="Helical" evidence="6">
    <location>
        <begin position="20"/>
        <end position="39"/>
    </location>
</feature>
<organism evidence="8 9">
    <name type="scientific">Phenylobacterium ferrooxidans</name>
    <dbReference type="NCBI Taxonomy" id="2982689"/>
    <lineage>
        <taxon>Bacteria</taxon>
        <taxon>Pseudomonadati</taxon>
        <taxon>Pseudomonadota</taxon>
        <taxon>Alphaproteobacteria</taxon>
        <taxon>Caulobacterales</taxon>
        <taxon>Caulobacteraceae</taxon>
        <taxon>Phenylobacterium</taxon>
    </lineage>
</organism>
<feature type="transmembrane region" description="Helical" evidence="6">
    <location>
        <begin position="417"/>
        <end position="438"/>
    </location>
</feature>
<feature type="transmembrane region" description="Helical" evidence="6">
    <location>
        <begin position="344"/>
        <end position="364"/>
    </location>
</feature>
<keyword evidence="4 6" id="KW-1133">Transmembrane helix</keyword>
<feature type="transmembrane region" description="Helical" evidence="6">
    <location>
        <begin position="376"/>
        <end position="397"/>
    </location>
</feature>
<dbReference type="PANTHER" id="PTHR23505">
    <property type="entry name" value="SPINSTER"/>
    <property type="match status" value="1"/>
</dbReference>
<dbReference type="InterPro" id="IPR011701">
    <property type="entry name" value="MFS"/>
</dbReference>
<proteinExistence type="predicted"/>
<feature type="transmembrane region" description="Helical" evidence="6">
    <location>
        <begin position="152"/>
        <end position="173"/>
    </location>
</feature>
<dbReference type="Gene3D" id="1.20.1250.20">
    <property type="entry name" value="MFS general substrate transporter like domains"/>
    <property type="match status" value="2"/>
</dbReference>
<dbReference type="SUPFAM" id="SSF103473">
    <property type="entry name" value="MFS general substrate transporter"/>
    <property type="match status" value="1"/>
</dbReference>
<dbReference type="PROSITE" id="PS50850">
    <property type="entry name" value="MFS"/>
    <property type="match status" value="1"/>
</dbReference>
<dbReference type="InterPro" id="IPR020846">
    <property type="entry name" value="MFS_dom"/>
</dbReference>
<dbReference type="PANTHER" id="PTHR23505:SF79">
    <property type="entry name" value="PROTEIN SPINSTER"/>
    <property type="match status" value="1"/>
</dbReference>
<dbReference type="Proteomes" id="UP001598130">
    <property type="component" value="Unassembled WGS sequence"/>
</dbReference>
<dbReference type="InterPro" id="IPR036259">
    <property type="entry name" value="MFS_trans_sf"/>
</dbReference>
<dbReference type="CDD" id="cd17328">
    <property type="entry name" value="MFS_spinster_like"/>
    <property type="match status" value="1"/>
</dbReference>
<keyword evidence="5 6" id="KW-0472">Membrane</keyword>
<dbReference type="RefSeq" id="WP_304782318.1">
    <property type="nucleotide sequence ID" value="NZ_JAOTJD010000008.1"/>
</dbReference>
<evidence type="ECO:0000259" key="7">
    <source>
        <dbReference type="PROSITE" id="PS50850"/>
    </source>
</evidence>
<feature type="transmembrane region" description="Helical" evidence="6">
    <location>
        <begin position="179"/>
        <end position="201"/>
    </location>
</feature>
<feature type="transmembrane region" description="Helical" evidence="6">
    <location>
        <begin position="280"/>
        <end position="305"/>
    </location>
</feature>
<evidence type="ECO:0000256" key="4">
    <source>
        <dbReference type="ARBA" id="ARBA00022989"/>
    </source>
</evidence>
<name>A0ABW6CPB9_9CAUL</name>
<sequence>MVDAATPAVPAAEEASPFNARYRAFALTILLGAYILSFLDRQVVSILAEPIKKDLGLADWQLGMLTGLAFALFYTTLGIPIARLAERFSRPWIIAASMALWSGFTVLSGRAQTFPQMLIARMGVGFGEAGCNPCAHSLIADYTPKEKRASALATYSLGIPIGTLLGLVMGGLIADAYGWRVAFYVAGAPGLALALVAGFCLKEPRKYMSALATSQAEAAPPLSVAFKVLGGKPTFWLMAVAAGLMAFVGYGQGAFNAAFFMRLHGDELALLAAPYGLKSAGFLGLALGLIGGAAGIVGTLLGGWFADIAARRDARGYAVVPALAAVLALPSYYFIYTVENPMTALWLTIIPSILGSLWYGPVFATAQSVVPAHTRATAAALLLLVLNLIGLGFGPLFVGLLSDALATLGGLGAAEGLRWSMVLTSLFTLISAAIFWIARKTMVRDLVS</sequence>
<feature type="domain" description="Major facilitator superfamily (MFS) profile" evidence="7">
    <location>
        <begin position="26"/>
        <end position="443"/>
    </location>
</feature>
<evidence type="ECO:0000256" key="5">
    <source>
        <dbReference type="ARBA" id="ARBA00023136"/>
    </source>
</evidence>
<gene>
    <name evidence="8" type="ORF">OCL97_06385</name>
</gene>
<evidence type="ECO:0000313" key="9">
    <source>
        <dbReference type="Proteomes" id="UP001598130"/>
    </source>
</evidence>
<dbReference type="Pfam" id="PF07690">
    <property type="entry name" value="MFS_1"/>
    <property type="match status" value="1"/>
</dbReference>
<evidence type="ECO:0000256" key="6">
    <source>
        <dbReference type="SAM" id="Phobius"/>
    </source>
</evidence>
<comment type="subcellular location">
    <subcellularLocation>
        <location evidence="1">Membrane</location>
        <topology evidence="1">Multi-pass membrane protein</topology>
    </subcellularLocation>
</comment>
<comment type="caution">
    <text evidence="8">The sequence shown here is derived from an EMBL/GenBank/DDBJ whole genome shotgun (WGS) entry which is preliminary data.</text>
</comment>